<dbReference type="Proteomes" id="UP000233551">
    <property type="component" value="Unassembled WGS sequence"/>
</dbReference>
<keyword evidence="4" id="KW-1185">Reference proteome</keyword>
<reference evidence="3 4" key="1">
    <citation type="submission" date="2017-11" db="EMBL/GenBank/DDBJ databases">
        <title>De-novo sequencing of pomegranate (Punica granatum L.) genome.</title>
        <authorList>
            <person name="Akparov Z."/>
            <person name="Amiraslanov A."/>
            <person name="Hajiyeva S."/>
            <person name="Abbasov M."/>
            <person name="Kaur K."/>
            <person name="Hamwieh A."/>
            <person name="Solovyev V."/>
            <person name="Salamov A."/>
            <person name="Braich B."/>
            <person name="Kosarev P."/>
            <person name="Mahmoud A."/>
            <person name="Hajiyev E."/>
            <person name="Babayeva S."/>
            <person name="Izzatullayeva V."/>
            <person name="Mammadov A."/>
            <person name="Mammadov A."/>
            <person name="Sharifova S."/>
            <person name="Ojaghi J."/>
            <person name="Eynullazada K."/>
            <person name="Bayramov B."/>
            <person name="Abdulazimova A."/>
            <person name="Shahmuradov I."/>
        </authorList>
    </citation>
    <scope>NUCLEOTIDE SEQUENCE [LARGE SCALE GENOMIC DNA]</scope>
    <source>
        <strain evidence="4">cv. AG2017</strain>
        <tissue evidence="3">Leaf</tissue>
    </source>
</reference>
<feature type="region of interest" description="Disordered" evidence="1">
    <location>
        <begin position="165"/>
        <end position="192"/>
    </location>
</feature>
<dbReference type="AlphaFoldDB" id="A0A2I0JDM4"/>
<dbReference type="EMBL" id="PGOL01001841">
    <property type="protein sequence ID" value="PKI53756.1"/>
    <property type="molecule type" value="Genomic_DNA"/>
</dbReference>
<evidence type="ECO:0000259" key="2">
    <source>
        <dbReference type="Pfam" id="PF14111"/>
    </source>
</evidence>
<feature type="region of interest" description="Disordered" evidence="1">
    <location>
        <begin position="214"/>
        <end position="295"/>
    </location>
</feature>
<comment type="caution">
    <text evidence="3">The sequence shown here is derived from an EMBL/GenBank/DDBJ whole genome shotgun (WGS) entry which is preliminary data.</text>
</comment>
<evidence type="ECO:0000256" key="1">
    <source>
        <dbReference type="SAM" id="MobiDB-lite"/>
    </source>
</evidence>
<name>A0A2I0JDM4_PUNGR</name>
<evidence type="ECO:0000313" key="4">
    <source>
        <dbReference type="Proteomes" id="UP000233551"/>
    </source>
</evidence>
<sequence length="665" mass="74938">MTGPMVDDKEMVDLSNELCPKVMATKAELNAMNGLWQGSLVLKVMGKRVGYEILKKQFQQLWGPNGSFHLINMPNDYFIARFVVAEAREWVLTGGPWFIQGHHLIMREWTLEFNPWDLQSTKRPYGLASFTYRFNFRIRLSCCGRVGHRKESCLEELARNKATMDVEEEGAGEHSTESPAQAELGGHKTTATARSVPEVVTGFGPWMHVQGKSCKSRQVIEKPAITPNLEPTIRGRESGNGSRFAVLQDEDLNPSGKQPVDTSIDGGVSKLTSPHAKPKDSRSSQTGPGAGGPKFVRSMKEYIRVEKSAMVMIVEPRISGAKADKVCRKFSEFKSERIEAQGFSGGIWLWWRHPNYESLSLNATLKPSMLKCSRMEAHGHSPWSTQVQLNRPVETYGNCFEIFLPVSKGRGCFREALDHAGLMDLGSTGARFMWRGPLFQGYDRVFKRLDRAVCNTEWRILFPEATIHKRIQIEALKNSNDDWIIEDEQLSRHAIDHFRGLFTKESVNPNLGLPNYFSREAISDLQALVRLASSEGVRSALFPMGLYKAPVPDGFPVIFFQAHWTVVEPSIVEFVRSVIDRGMSMSNVNDTLLVLIPKVELPESIHQFRPINLCNMSYKLITKVIANRLQGHMAELVSSNQVSFVPGRHIQDNIVIVQELVHSMH</sequence>
<dbReference type="PANTHER" id="PTHR46890">
    <property type="entry name" value="NON-LTR RETROLELEMENT REVERSE TRANSCRIPTASE-LIKE PROTEIN-RELATED"/>
    <property type="match status" value="1"/>
</dbReference>
<accession>A0A2I0JDM4</accession>
<dbReference type="InterPro" id="IPR025558">
    <property type="entry name" value="DUF4283"/>
</dbReference>
<dbReference type="PANTHER" id="PTHR46890:SF48">
    <property type="entry name" value="RNA-DIRECTED DNA POLYMERASE"/>
    <property type="match status" value="1"/>
</dbReference>
<evidence type="ECO:0000313" key="3">
    <source>
        <dbReference type="EMBL" id="PKI53756.1"/>
    </source>
</evidence>
<protein>
    <recommendedName>
        <fullName evidence="2">DUF4283 domain-containing protein</fullName>
    </recommendedName>
</protein>
<organism evidence="3 4">
    <name type="scientific">Punica granatum</name>
    <name type="common">Pomegranate</name>
    <dbReference type="NCBI Taxonomy" id="22663"/>
    <lineage>
        <taxon>Eukaryota</taxon>
        <taxon>Viridiplantae</taxon>
        <taxon>Streptophyta</taxon>
        <taxon>Embryophyta</taxon>
        <taxon>Tracheophyta</taxon>
        <taxon>Spermatophyta</taxon>
        <taxon>Magnoliopsida</taxon>
        <taxon>eudicotyledons</taxon>
        <taxon>Gunneridae</taxon>
        <taxon>Pentapetalae</taxon>
        <taxon>rosids</taxon>
        <taxon>malvids</taxon>
        <taxon>Myrtales</taxon>
        <taxon>Lythraceae</taxon>
        <taxon>Punica</taxon>
    </lineage>
</organism>
<dbReference type="Pfam" id="PF14111">
    <property type="entry name" value="DUF4283"/>
    <property type="match status" value="1"/>
</dbReference>
<proteinExistence type="predicted"/>
<feature type="domain" description="DUF4283" evidence="2">
    <location>
        <begin position="33"/>
        <end position="116"/>
    </location>
</feature>
<dbReference type="STRING" id="22663.A0A2I0JDM4"/>
<gene>
    <name evidence="3" type="ORF">CRG98_025886</name>
</gene>
<dbReference type="InterPro" id="IPR052343">
    <property type="entry name" value="Retrotransposon-Effector_Assoc"/>
</dbReference>